<sequence length="107" mass="11777">MAEIKIRLPDPIRHGDVVEVMTLALAPPLPNADAEFDSDGIPIPHYVGFDAELDGRPLMRARFGPGISRNVMFSFSFKVERAGLLTLRWTLRDGGFETRQVAIAPSG</sequence>
<dbReference type="Pfam" id="PF08770">
    <property type="entry name" value="SoxZ"/>
    <property type="match status" value="1"/>
</dbReference>
<dbReference type="Proteomes" id="UP000182983">
    <property type="component" value="Unassembled WGS sequence"/>
</dbReference>
<proteinExistence type="predicted"/>
<keyword evidence="3" id="KW-1185">Reference proteome</keyword>
<organism evidence="2 3">
    <name type="scientific">Magnetospirillum fulvum</name>
    <name type="common">Rhodospirillum fulvum</name>
    <dbReference type="NCBI Taxonomy" id="1082"/>
    <lineage>
        <taxon>Bacteria</taxon>
        <taxon>Pseudomonadati</taxon>
        <taxon>Pseudomonadota</taxon>
        <taxon>Alphaproteobacteria</taxon>
        <taxon>Rhodospirillales</taxon>
        <taxon>Rhodospirillaceae</taxon>
        <taxon>Magnetospirillum</taxon>
    </lineage>
</organism>
<protein>
    <submittedName>
        <fullName evidence="2">Sulfur-oxidizing protein SoxZ</fullName>
    </submittedName>
</protein>
<dbReference type="InterPro" id="IPR014880">
    <property type="entry name" value="SoxZ_dom"/>
</dbReference>
<evidence type="ECO:0000313" key="3">
    <source>
        <dbReference type="Proteomes" id="UP000182983"/>
    </source>
</evidence>
<dbReference type="InterPro" id="IPR014756">
    <property type="entry name" value="Ig_E-set"/>
</dbReference>
<feature type="domain" description="Sulphur oxidation protein SoxZ" evidence="1">
    <location>
        <begin position="12"/>
        <end position="98"/>
    </location>
</feature>
<gene>
    <name evidence="2" type="ORF">SAMN04244559_03184</name>
</gene>
<dbReference type="SUPFAM" id="SSF81296">
    <property type="entry name" value="E set domains"/>
    <property type="match status" value="1"/>
</dbReference>
<dbReference type="EMBL" id="FNWO01000017">
    <property type="protein sequence ID" value="SEH61765.1"/>
    <property type="molecule type" value="Genomic_DNA"/>
</dbReference>
<dbReference type="RefSeq" id="WP_074770315.1">
    <property type="nucleotide sequence ID" value="NZ_FNWO01000017.1"/>
</dbReference>
<dbReference type="AlphaFoldDB" id="A0A1H6JR34"/>
<evidence type="ECO:0000259" key="1">
    <source>
        <dbReference type="Pfam" id="PF08770"/>
    </source>
</evidence>
<reference evidence="3" key="1">
    <citation type="submission" date="2016-10" db="EMBL/GenBank/DDBJ databases">
        <authorList>
            <person name="Varghese N."/>
            <person name="Submissions S."/>
        </authorList>
    </citation>
    <scope>NUCLEOTIDE SEQUENCE [LARGE SCALE GENOMIC DNA]</scope>
    <source>
        <strain evidence="3">DSM 13234</strain>
    </source>
</reference>
<dbReference type="Gene3D" id="2.60.40.10">
    <property type="entry name" value="Immunoglobulins"/>
    <property type="match status" value="1"/>
</dbReference>
<accession>A0A1H6JR34</accession>
<dbReference type="InterPro" id="IPR013783">
    <property type="entry name" value="Ig-like_fold"/>
</dbReference>
<name>A0A1H6JR34_MAGFU</name>
<evidence type="ECO:0000313" key="2">
    <source>
        <dbReference type="EMBL" id="SEH61765.1"/>
    </source>
</evidence>